<dbReference type="EMBL" id="ML210030">
    <property type="protein sequence ID" value="TFK57810.1"/>
    <property type="molecule type" value="Genomic_DNA"/>
</dbReference>
<evidence type="ECO:0000313" key="2">
    <source>
        <dbReference type="Proteomes" id="UP000308600"/>
    </source>
</evidence>
<evidence type="ECO:0000313" key="1">
    <source>
        <dbReference type="EMBL" id="TFK57810.1"/>
    </source>
</evidence>
<feature type="non-terminal residue" evidence="1">
    <location>
        <position position="290"/>
    </location>
</feature>
<gene>
    <name evidence="1" type="ORF">BDN72DRAFT_866470</name>
</gene>
<feature type="non-terminal residue" evidence="1">
    <location>
        <position position="1"/>
    </location>
</feature>
<organism evidence="1 2">
    <name type="scientific">Pluteus cervinus</name>
    <dbReference type="NCBI Taxonomy" id="181527"/>
    <lineage>
        <taxon>Eukaryota</taxon>
        <taxon>Fungi</taxon>
        <taxon>Dikarya</taxon>
        <taxon>Basidiomycota</taxon>
        <taxon>Agaricomycotina</taxon>
        <taxon>Agaricomycetes</taxon>
        <taxon>Agaricomycetidae</taxon>
        <taxon>Agaricales</taxon>
        <taxon>Pluteineae</taxon>
        <taxon>Pluteaceae</taxon>
        <taxon>Pluteus</taxon>
    </lineage>
</organism>
<sequence>VDSDSEDGPPPSPAHMEHMEVTPPPSTRGQSTTGRNAVSASPVDNRTRKRQRRHGEDPALEEESPTPGATAAALALEGLNRGAYRAKHQIYVEIPVTRGRGRPCKTVATVTETETKTTTSTKVSKSKGKGKAKQVEIRSPSPDSTPSGSTSSRQTAPKPILEQDDFFMPDDQPLAPTPSLPPLPVMAPAPSPVVAPVVALPYVFLDSFLSSHLTIIDFSDVPFIGPPFWKKRHEQPVNGFTLYIAEAGLQDLMASKPEDFQCTMKIKTFTKAGIYVNFGRIAPDAVRTPE</sequence>
<dbReference type="Proteomes" id="UP000308600">
    <property type="component" value="Unassembled WGS sequence"/>
</dbReference>
<name>A0ACD2ZWK7_9AGAR</name>
<proteinExistence type="predicted"/>
<reference evidence="1 2" key="1">
    <citation type="journal article" date="2019" name="Nat. Ecol. Evol.">
        <title>Megaphylogeny resolves global patterns of mushroom evolution.</title>
        <authorList>
            <person name="Varga T."/>
            <person name="Krizsan K."/>
            <person name="Foldi C."/>
            <person name="Dima B."/>
            <person name="Sanchez-Garcia M."/>
            <person name="Sanchez-Ramirez S."/>
            <person name="Szollosi G.J."/>
            <person name="Szarkandi J.G."/>
            <person name="Papp V."/>
            <person name="Albert L."/>
            <person name="Andreopoulos W."/>
            <person name="Angelini C."/>
            <person name="Antonin V."/>
            <person name="Barry K.W."/>
            <person name="Bougher N.L."/>
            <person name="Buchanan P."/>
            <person name="Buyck B."/>
            <person name="Bense V."/>
            <person name="Catcheside P."/>
            <person name="Chovatia M."/>
            <person name="Cooper J."/>
            <person name="Damon W."/>
            <person name="Desjardin D."/>
            <person name="Finy P."/>
            <person name="Geml J."/>
            <person name="Haridas S."/>
            <person name="Hughes K."/>
            <person name="Justo A."/>
            <person name="Karasinski D."/>
            <person name="Kautmanova I."/>
            <person name="Kiss B."/>
            <person name="Kocsube S."/>
            <person name="Kotiranta H."/>
            <person name="LaButti K.M."/>
            <person name="Lechner B.E."/>
            <person name="Liimatainen K."/>
            <person name="Lipzen A."/>
            <person name="Lukacs Z."/>
            <person name="Mihaltcheva S."/>
            <person name="Morgado L.N."/>
            <person name="Niskanen T."/>
            <person name="Noordeloos M.E."/>
            <person name="Ohm R.A."/>
            <person name="Ortiz-Santana B."/>
            <person name="Ovrebo C."/>
            <person name="Racz N."/>
            <person name="Riley R."/>
            <person name="Savchenko A."/>
            <person name="Shiryaev A."/>
            <person name="Soop K."/>
            <person name="Spirin V."/>
            <person name="Szebenyi C."/>
            <person name="Tomsovsky M."/>
            <person name="Tulloss R.E."/>
            <person name="Uehling J."/>
            <person name="Grigoriev I.V."/>
            <person name="Vagvolgyi C."/>
            <person name="Papp T."/>
            <person name="Martin F.M."/>
            <person name="Miettinen O."/>
            <person name="Hibbett D.S."/>
            <person name="Nagy L.G."/>
        </authorList>
    </citation>
    <scope>NUCLEOTIDE SEQUENCE [LARGE SCALE GENOMIC DNA]</scope>
    <source>
        <strain evidence="1 2">NL-1719</strain>
    </source>
</reference>
<keyword evidence="2" id="KW-1185">Reference proteome</keyword>
<accession>A0ACD2ZWK7</accession>
<protein>
    <submittedName>
        <fullName evidence="1">Uncharacterized protein</fullName>
    </submittedName>
</protein>